<dbReference type="EMBL" id="JAHOEL010000141">
    <property type="protein sequence ID" value="MBV3393815.1"/>
    <property type="molecule type" value="Genomic_DNA"/>
</dbReference>
<dbReference type="PANTHER" id="PTHR33055">
    <property type="entry name" value="TRANSPOSASE FOR INSERTION SEQUENCE ELEMENT IS1111A"/>
    <property type="match status" value="1"/>
</dbReference>
<reference evidence="2 3" key="1">
    <citation type="submission" date="2021-06" db="EMBL/GenBank/DDBJ databases">
        <title>Collection of gut derived symbiotic bacterial strains cultured from healthy donors.</title>
        <authorList>
            <person name="Lin H."/>
            <person name="Littmann E."/>
            <person name="Pamer E.G."/>
        </authorList>
    </citation>
    <scope>NUCLEOTIDE SEQUENCE [LARGE SCALE GENOMIC DNA]</scope>
    <source>
        <strain evidence="2 3">MSK.21.70</strain>
    </source>
</reference>
<dbReference type="InterPro" id="IPR047650">
    <property type="entry name" value="Transpos_IS110"/>
</dbReference>
<organism evidence="2 3">
    <name type="scientific">Catenibacterium mitsuokai</name>
    <dbReference type="NCBI Taxonomy" id="100886"/>
    <lineage>
        <taxon>Bacteria</taxon>
        <taxon>Bacillati</taxon>
        <taxon>Bacillota</taxon>
        <taxon>Erysipelotrichia</taxon>
        <taxon>Erysipelotrichales</taxon>
        <taxon>Coprobacillaceae</taxon>
        <taxon>Catenibacterium</taxon>
    </lineage>
</organism>
<evidence type="ECO:0000313" key="2">
    <source>
        <dbReference type="EMBL" id="MBV3393815.1"/>
    </source>
</evidence>
<feature type="domain" description="Transposase IS116/IS110/IS902 C-terminal" evidence="1">
    <location>
        <begin position="4"/>
        <end position="76"/>
    </location>
</feature>
<protein>
    <submittedName>
        <fullName evidence="2">Transposase</fullName>
    </submittedName>
</protein>
<dbReference type="RefSeq" id="WP_217751826.1">
    <property type="nucleotide sequence ID" value="NZ_JAHOEL010000141.1"/>
</dbReference>
<dbReference type="Proteomes" id="UP001197492">
    <property type="component" value="Unassembled WGS sequence"/>
</dbReference>
<dbReference type="InterPro" id="IPR003346">
    <property type="entry name" value="Transposase_20"/>
</dbReference>
<sequence length="163" mass="18245">FMHITQLPGISTLSAILIISEIGVDMKQFESDKQLTCWAGLAPANNESANKKKSVRISKAGQYLKPLLVQCALGAIKDKEGYFGIKYSRIKKRRGHKKAIIAIARMMLVSIYHMILTGETFNPSDYESFRNPNPPIKQQVLTEESAIEFLKKSGFDVSKLTKP</sequence>
<proteinExistence type="predicted"/>
<dbReference type="Pfam" id="PF02371">
    <property type="entry name" value="Transposase_20"/>
    <property type="match status" value="1"/>
</dbReference>
<gene>
    <name evidence="2" type="ORF">KSW06_11315</name>
</gene>
<keyword evidence="3" id="KW-1185">Reference proteome</keyword>
<comment type="caution">
    <text evidence="2">The sequence shown here is derived from an EMBL/GenBank/DDBJ whole genome shotgun (WGS) entry which is preliminary data.</text>
</comment>
<evidence type="ECO:0000313" key="3">
    <source>
        <dbReference type="Proteomes" id="UP001197492"/>
    </source>
</evidence>
<accession>A0ABS6NJY6</accession>
<feature type="non-terminal residue" evidence="2">
    <location>
        <position position="1"/>
    </location>
</feature>
<name>A0ABS6NJY6_9FIRM</name>
<evidence type="ECO:0000259" key="1">
    <source>
        <dbReference type="Pfam" id="PF02371"/>
    </source>
</evidence>
<dbReference type="PANTHER" id="PTHR33055:SF15">
    <property type="entry name" value="TRANSPOSASE-RELATED"/>
    <property type="match status" value="1"/>
</dbReference>